<accession>A0A077MDU5</accession>
<keyword evidence="1" id="KW-0805">Transcription regulation</keyword>
<dbReference type="Gene3D" id="1.10.357.10">
    <property type="entry name" value="Tetracycline Repressor, domain 2"/>
    <property type="match status" value="1"/>
</dbReference>
<dbReference type="AlphaFoldDB" id="A0A077MDU5"/>
<evidence type="ECO:0000313" key="6">
    <source>
        <dbReference type="EMBL" id="CCI54839.1"/>
    </source>
</evidence>
<keyword evidence="3" id="KW-0804">Transcription</keyword>
<dbReference type="RefSeq" id="WP_048547507.1">
    <property type="nucleotide sequence ID" value="NZ_HF571038.1"/>
</dbReference>
<dbReference type="InterPro" id="IPR001647">
    <property type="entry name" value="HTH_TetR"/>
</dbReference>
<evidence type="ECO:0000313" key="7">
    <source>
        <dbReference type="Proteomes" id="UP000035720"/>
    </source>
</evidence>
<evidence type="ECO:0000259" key="5">
    <source>
        <dbReference type="PROSITE" id="PS50977"/>
    </source>
</evidence>
<keyword evidence="7" id="KW-1185">Reference proteome</keyword>
<dbReference type="Gene3D" id="1.10.10.60">
    <property type="entry name" value="Homeodomain-like"/>
    <property type="match status" value="1"/>
</dbReference>
<gene>
    <name evidence="6" type="ORF">BN13_850002</name>
</gene>
<dbReference type="Proteomes" id="UP000035720">
    <property type="component" value="Unassembled WGS sequence"/>
</dbReference>
<comment type="caution">
    <text evidence="6">The sequence shown here is derived from an EMBL/GenBank/DDBJ whole genome shotgun (WGS) entry which is preliminary data.</text>
</comment>
<dbReference type="Pfam" id="PF00440">
    <property type="entry name" value="TetR_N"/>
    <property type="match status" value="1"/>
</dbReference>
<dbReference type="STRING" id="1193518.BN13_850002"/>
<dbReference type="OrthoDB" id="8688418at2"/>
<dbReference type="SUPFAM" id="SSF46689">
    <property type="entry name" value="Homeodomain-like"/>
    <property type="match status" value="1"/>
</dbReference>
<dbReference type="PANTHER" id="PTHR30055">
    <property type="entry name" value="HTH-TYPE TRANSCRIPTIONAL REGULATOR RUTR"/>
    <property type="match status" value="1"/>
</dbReference>
<dbReference type="GO" id="GO:0003700">
    <property type="term" value="F:DNA-binding transcription factor activity"/>
    <property type="evidence" value="ECO:0007669"/>
    <property type="project" value="TreeGrafter"/>
</dbReference>
<name>A0A077MDU5_9MICO</name>
<evidence type="ECO:0000256" key="2">
    <source>
        <dbReference type="ARBA" id="ARBA00023125"/>
    </source>
</evidence>
<dbReference type="EMBL" id="CAJC01000200">
    <property type="protein sequence ID" value="CCI54839.1"/>
    <property type="molecule type" value="Genomic_DNA"/>
</dbReference>
<protein>
    <submittedName>
        <fullName evidence="6">Transcriptional regulator, TetR family</fullName>
    </submittedName>
</protein>
<evidence type="ECO:0000256" key="3">
    <source>
        <dbReference type="ARBA" id="ARBA00023163"/>
    </source>
</evidence>
<dbReference type="PANTHER" id="PTHR30055:SF238">
    <property type="entry name" value="MYCOFACTOCIN BIOSYNTHESIS TRANSCRIPTIONAL REGULATOR MFTR-RELATED"/>
    <property type="match status" value="1"/>
</dbReference>
<dbReference type="InterPro" id="IPR009057">
    <property type="entry name" value="Homeodomain-like_sf"/>
</dbReference>
<organism evidence="6 7">
    <name type="scientific">Nostocoides jenkinsii Ben 74</name>
    <dbReference type="NCBI Taxonomy" id="1193518"/>
    <lineage>
        <taxon>Bacteria</taxon>
        <taxon>Bacillati</taxon>
        <taxon>Actinomycetota</taxon>
        <taxon>Actinomycetes</taxon>
        <taxon>Micrococcales</taxon>
        <taxon>Intrasporangiaceae</taxon>
        <taxon>Nostocoides</taxon>
    </lineage>
</organism>
<sequence>MTAAAAIDVAPEADCGLRERKKRETRKSIHRSALELAFEAGLEALTVDAIAERAGVSARTFFNYYPAKDDAILGADGTDPEPLLTLIAGRPAGEAPRETVLAVAHYRVAALVADPQLWAMRRELTLREPGLGLRFLGIYARADRALVEAILERQRAERALTPDEALGIAVEAYAALGAFRAAIRLHIDGAYGDLPLAEVLDRAFARL</sequence>
<keyword evidence="2 4" id="KW-0238">DNA-binding</keyword>
<evidence type="ECO:0000256" key="1">
    <source>
        <dbReference type="ARBA" id="ARBA00023015"/>
    </source>
</evidence>
<feature type="domain" description="HTH tetR-type" evidence="5">
    <location>
        <begin position="23"/>
        <end position="83"/>
    </location>
</feature>
<evidence type="ECO:0000256" key="4">
    <source>
        <dbReference type="PROSITE-ProRule" id="PRU00335"/>
    </source>
</evidence>
<feature type="DNA-binding region" description="H-T-H motif" evidence="4">
    <location>
        <begin position="46"/>
        <end position="65"/>
    </location>
</feature>
<dbReference type="GO" id="GO:0000976">
    <property type="term" value="F:transcription cis-regulatory region binding"/>
    <property type="evidence" value="ECO:0007669"/>
    <property type="project" value="TreeGrafter"/>
</dbReference>
<proteinExistence type="predicted"/>
<dbReference type="InterPro" id="IPR050109">
    <property type="entry name" value="HTH-type_TetR-like_transc_reg"/>
</dbReference>
<dbReference type="PROSITE" id="PS50977">
    <property type="entry name" value="HTH_TETR_2"/>
    <property type="match status" value="1"/>
</dbReference>
<reference evidence="6 7" key="1">
    <citation type="journal article" date="2013" name="ISME J.">
        <title>A metabolic model for members of the genus Tetrasphaera involved in enhanced biological phosphorus removal.</title>
        <authorList>
            <person name="Kristiansen R."/>
            <person name="Nguyen H.T.T."/>
            <person name="Saunders A.M."/>
            <person name="Nielsen J.L."/>
            <person name="Wimmer R."/>
            <person name="Le V.Q."/>
            <person name="McIlroy S.J."/>
            <person name="Petrovski S."/>
            <person name="Seviour R.J."/>
            <person name="Calteau A."/>
            <person name="Nielsen K.L."/>
            <person name="Nielsen P.H."/>
        </authorList>
    </citation>
    <scope>NUCLEOTIDE SEQUENCE [LARGE SCALE GENOMIC DNA]</scope>
    <source>
        <strain evidence="6 7">Ben 74</strain>
    </source>
</reference>